<dbReference type="PROSITE" id="PS51006">
    <property type="entry name" value="PABS_2"/>
    <property type="match status" value="1"/>
</dbReference>
<evidence type="ECO:0000256" key="1">
    <source>
        <dbReference type="ARBA" id="ARBA00007867"/>
    </source>
</evidence>
<dbReference type="EC" id="2.5.1.16" evidence="6"/>
<dbReference type="SUPFAM" id="SSF53335">
    <property type="entry name" value="S-adenosyl-L-methionine-dependent methyltransferases"/>
    <property type="match status" value="1"/>
</dbReference>
<dbReference type="InterPro" id="IPR037163">
    <property type="entry name" value="Spermidine_synt_N_sf"/>
</dbReference>
<accession>A0A9W8AFE3</accession>
<dbReference type="EMBL" id="JANBPT010000030">
    <property type="protein sequence ID" value="KAJ1929607.1"/>
    <property type="molecule type" value="Genomic_DNA"/>
</dbReference>
<sequence length="331" mass="36862">MAKNHQTSGMQPCRPLADSDSLNFLPYIENGWFREVIEVSQDQSFCLRVKRVLYHEKSQFQDILVFESAQYGNVLVLDGILQCTERAEFAYQEVLAHVPLTCHPNPKRVLVIGGGDGGVLREIAKHDAVEEVVLCELDEAVIRVSRKYLPTMAVGLDHPKVTVHVGDGFEFMTHNAASFDVIITDSNDAVGPAAVLYQRQYYQLLHSALTKDGIMCSLADSIWSNEPLVRRVLRYLHAEYPSVDLITTYTPEYITGQLCFVIASKSPGINFATPQRPIVAEDSSEVNGETTACKYYSPDTHRTCFTHPPFLRQIISECLSGTGEATEDDGA</sequence>
<dbReference type="Proteomes" id="UP001150569">
    <property type="component" value="Unassembled WGS sequence"/>
</dbReference>
<evidence type="ECO:0000256" key="4">
    <source>
        <dbReference type="RuleBase" id="RU003836"/>
    </source>
</evidence>
<organism evidence="6 7">
    <name type="scientific">Tieghemiomyces parasiticus</name>
    <dbReference type="NCBI Taxonomy" id="78921"/>
    <lineage>
        <taxon>Eukaryota</taxon>
        <taxon>Fungi</taxon>
        <taxon>Fungi incertae sedis</taxon>
        <taxon>Zoopagomycota</taxon>
        <taxon>Kickxellomycotina</taxon>
        <taxon>Dimargaritomycetes</taxon>
        <taxon>Dimargaritales</taxon>
        <taxon>Dimargaritaceae</taxon>
        <taxon>Tieghemiomyces</taxon>
    </lineage>
</organism>
<dbReference type="InterPro" id="IPR035246">
    <property type="entry name" value="Spermidine_synt_N"/>
</dbReference>
<gene>
    <name evidence="6" type="primary">SPE3_1</name>
    <name evidence="6" type="ORF">IWQ60_001037</name>
</gene>
<proteinExistence type="inferred from homology"/>
<dbReference type="InterPro" id="IPR001045">
    <property type="entry name" value="Spermi_synthase"/>
</dbReference>
<dbReference type="HAMAP" id="MF_00198">
    <property type="entry name" value="Spermidine_synth"/>
    <property type="match status" value="1"/>
</dbReference>
<keyword evidence="2 3" id="KW-0808">Transferase</keyword>
<comment type="caution">
    <text evidence="6">The sequence shown here is derived from an EMBL/GenBank/DDBJ whole genome shotgun (WGS) entry which is preliminary data.</text>
</comment>
<dbReference type="PANTHER" id="PTHR11558">
    <property type="entry name" value="SPERMIDINE/SPERMINE SYNTHASE"/>
    <property type="match status" value="1"/>
</dbReference>
<feature type="domain" description="PABS" evidence="5">
    <location>
        <begin position="30"/>
        <end position="265"/>
    </location>
</feature>
<evidence type="ECO:0000313" key="6">
    <source>
        <dbReference type="EMBL" id="KAJ1929607.1"/>
    </source>
</evidence>
<dbReference type="NCBIfam" id="NF002010">
    <property type="entry name" value="PRK00811.1"/>
    <property type="match status" value="1"/>
</dbReference>
<evidence type="ECO:0000256" key="3">
    <source>
        <dbReference type="PROSITE-ProRule" id="PRU00354"/>
    </source>
</evidence>
<dbReference type="FunFam" id="2.30.140.10:FF:000001">
    <property type="entry name" value="SPE3p Spermidine synthase"/>
    <property type="match status" value="1"/>
</dbReference>
<evidence type="ECO:0000259" key="5">
    <source>
        <dbReference type="PROSITE" id="PS51006"/>
    </source>
</evidence>
<dbReference type="NCBIfam" id="NF037959">
    <property type="entry name" value="MFS_SpdSyn"/>
    <property type="match status" value="1"/>
</dbReference>
<dbReference type="Gene3D" id="3.40.50.150">
    <property type="entry name" value="Vaccinia Virus protein VP39"/>
    <property type="match status" value="1"/>
</dbReference>
<dbReference type="PANTHER" id="PTHR11558:SF11">
    <property type="entry name" value="SPERMIDINE SYNTHASE"/>
    <property type="match status" value="1"/>
</dbReference>
<dbReference type="GO" id="GO:0015940">
    <property type="term" value="P:pantothenate biosynthetic process"/>
    <property type="evidence" value="ECO:0007669"/>
    <property type="project" value="UniProtKB-ARBA"/>
</dbReference>
<dbReference type="GO" id="GO:0008295">
    <property type="term" value="P:spermidine biosynthetic process"/>
    <property type="evidence" value="ECO:0007669"/>
    <property type="project" value="TreeGrafter"/>
</dbReference>
<comment type="similarity">
    <text evidence="1 4">Belongs to the spermidine/spermine synthase family.</text>
</comment>
<keyword evidence="7" id="KW-1185">Reference proteome</keyword>
<dbReference type="NCBIfam" id="TIGR00417">
    <property type="entry name" value="speE"/>
    <property type="match status" value="1"/>
</dbReference>
<dbReference type="PROSITE" id="PS01330">
    <property type="entry name" value="PABS_1"/>
    <property type="match status" value="1"/>
</dbReference>
<keyword evidence="3" id="KW-0620">Polyamine biosynthesis</keyword>
<dbReference type="Pfam" id="PF17284">
    <property type="entry name" value="Spermine_synt_N"/>
    <property type="match status" value="1"/>
</dbReference>
<reference evidence="6" key="1">
    <citation type="submission" date="2022-07" db="EMBL/GenBank/DDBJ databases">
        <title>Phylogenomic reconstructions and comparative analyses of Kickxellomycotina fungi.</title>
        <authorList>
            <person name="Reynolds N.K."/>
            <person name="Stajich J.E."/>
            <person name="Barry K."/>
            <person name="Grigoriev I.V."/>
            <person name="Crous P."/>
            <person name="Smith M.E."/>
        </authorList>
    </citation>
    <scope>NUCLEOTIDE SEQUENCE</scope>
    <source>
        <strain evidence="6">RSA 861</strain>
    </source>
</reference>
<dbReference type="InterPro" id="IPR029063">
    <property type="entry name" value="SAM-dependent_MTases_sf"/>
</dbReference>
<dbReference type="InterPro" id="IPR030373">
    <property type="entry name" value="PABS_CS"/>
</dbReference>
<name>A0A9W8AFE3_9FUNG</name>
<dbReference type="FunFam" id="3.40.50.150:FF:000013">
    <property type="entry name" value="Spermidine synthase"/>
    <property type="match status" value="1"/>
</dbReference>
<dbReference type="CDD" id="cd02440">
    <property type="entry name" value="AdoMet_MTases"/>
    <property type="match status" value="1"/>
</dbReference>
<dbReference type="InterPro" id="IPR030374">
    <property type="entry name" value="PABS"/>
</dbReference>
<evidence type="ECO:0000313" key="7">
    <source>
        <dbReference type="Proteomes" id="UP001150569"/>
    </source>
</evidence>
<protein>
    <submittedName>
        <fullName evidence="6">Putrescine aminopropyltransferase</fullName>
        <ecNumber evidence="6">2.5.1.16</ecNumber>
    </submittedName>
</protein>
<dbReference type="GO" id="GO:0005829">
    <property type="term" value="C:cytosol"/>
    <property type="evidence" value="ECO:0007669"/>
    <property type="project" value="TreeGrafter"/>
</dbReference>
<evidence type="ECO:0000256" key="2">
    <source>
        <dbReference type="ARBA" id="ARBA00022679"/>
    </source>
</evidence>
<dbReference type="GO" id="GO:0004766">
    <property type="term" value="F:spermidine synthase activity"/>
    <property type="evidence" value="ECO:0007669"/>
    <property type="project" value="UniProtKB-EC"/>
</dbReference>
<dbReference type="Pfam" id="PF01564">
    <property type="entry name" value="Spermine_synth"/>
    <property type="match status" value="1"/>
</dbReference>
<dbReference type="Gene3D" id="2.30.140.10">
    <property type="entry name" value="Spermidine synthase, tetramerisation domain"/>
    <property type="match status" value="1"/>
</dbReference>
<dbReference type="AlphaFoldDB" id="A0A9W8AFE3"/>
<feature type="active site" description="Proton acceptor" evidence="3">
    <location>
        <position position="185"/>
    </location>
</feature>
<dbReference type="OrthoDB" id="38125at2759"/>